<dbReference type="InterPro" id="IPR045175">
    <property type="entry name" value="M28_fam"/>
</dbReference>
<dbReference type="OrthoDB" id="1521787at2"/>
<evidence type="ECO:0000259" key="2">
    <source>
        <dbReference type="Pfam" id="PF13180"/>
    </source>
</evidence>
<dbReference type="GO" id="GO:0006508">
    <property type="term" value="P:proteolysis"/>
    <property type="evidence" value="ECO:0007669"/>
    <property type="project" value="InterPro"/>
</dbReference>
<dbReference type="Gene3D" id="3.40.630.10">
    <property type="entry name" value="Zn peptidases"/>
    <property type="match status" value="1"/>
</dbReference>
<organism evidence="3 4">
    <name type="scientific">Epilithonimonas xixisoli</name>
    <dbReference type="NCBI Taxonomy" id="1476462"/>
    <lineage>
        <taxon>Bacteria</taxon>
        <taxon>Pseudomonadati</taxon>
        <taxon>Bacteroidota</taxon>
        <taxon>Flavobacteriia</taxon>
        <taxon>Flavobacteriales</taxon>
        <taxon>Weeksellaceae</taxon>
        <taxon>Chryseobacterium group</taxon>
        <taxon>Epilithonimonas</taxon>
    </lineage>
</organism>
<dbReference type="InterPro" id="IPR036034">
    <property type="entry name" value="PDZ_sf"/>
</dbReference>
<sequence length="421" mass="46208">MFLSKTYLKKLSTLSLIGVSALYFSQEKTSRLEQANENNLKKHIYYLASDELQGRLTGSEGETKAANYLSAEFKKLGLKPYEGKEFIQNFEYSVKLNPHDDKTSTPVKGKNVIAVLDNKADKTIVIGAHYDHLGLNEHHNSTLANSAGQIHNGADDNASGTAAVLELARMFSQNKTKENANYVFALFSGEEDGLMGSKKLAETIKTTYPNTVFMINMDMVGRLNDKKDLTVGGVGTSPILPDLVKKYKPEGFNIALDESGVGPSDHTSFYLKDIPVLFLFTGTHNDYHKPTDDSDKINYSGGTVIANYVFDLANALGNEKEIPFVKTKVVATKAVPKYKVSLGIMPNYADSKDGMGIDGVIDNRPAANAGILQGDVLTKIGTCEVKEVYSYMDCLSKIKAGEEHPVTVKRNGEEKIFNVKF</sequence>
<dbReference type="Proteomes" id="UP000295313">
    <property type="component" value="Unassembled WGS sequence"/>
</dbReference>
<dbReference type="AlphaFoldDB" id="A0A4R8I7R8"/>
<dbReference type="EMBL" id="SOEO01000001">
    <property type="protein sequence ID" value="TDX86042.1"/>
    <property type="molecule type" value="Genomic_DNA"/>
</dbReference>
<proteinExistence type="predicted"/>
<reference evidence="3 4" key="1">
    <citation type="submission" date="2019-03" db="EMBL/GenBank/DDBJ databases">
        <title>Genomic Encyclopedia of Type Strains, Phase III (KMG-III): the genomes of soil and plant-associated and newly described type strains.</title>
        <authorList>
            <person name="Whitman W."/>
        </authorList>
    </citation>
    <scope>NUCLEOTIDE SEQUENCE [LARGE SCALE GENOMIC DNA]</scope>
    <source>
        <strain evidence="3 4">CGMCC 1.12802</strain>
    </source>
</reference>
<protein>
    <submittedName>
        <fullName evidence="3">PDZ domain-containing protein</fullName>
    </submittedName>
</protein>
<comment type="caution">
    <text evidence="3">The sequence shown here is derived from an EMBL/GenBank/DDBJ whole genome shotgun (WGS) entry which is preliminary data.</text>
</comment>
<feature type="domain" description="Peptidase M28" evidence="1">
    <location>
        <begin position="111"/>
        <end position="309"/>
    </location>
</feature>
<evidence type="ECO:0000259" key="1">
    <source>
        <dbReference type="Pfam" id="PF04389"/>
    </source>
</evidence>
<dbReference type="GO" id="GO:0008235">
    <property type="term" value="F:metalloexopeptidase activity"/>
    <property type="evidence" value="ECO:0007669"/>
    <property type="project" value="InterPro"/>
</dbReference>
<dbReference type="Gene3D" id="2.30.42.10">
    <property type="match status" value="1"/>
</dbReference>
<gene>
    <name evidence="3" type="ORF">B0I22_0142</name>
</gene>
<keyword evidence="4" id="KW-1185">Reference proteome</keyword>
<dbReference type="InterPro" id="IPR001478">
    <property type="entry name" value="PDZ"/>
</dbReference>
<dbReference type="SUPFAM" id="SSF50156">
    <property type="entry name" value="PDZ domain-like"/>
    <property type="match status" value="1"/>
</dbReference>
<dbReference type="RefSeq" id="WP_133942686.1">
    <property type="nucleotide sequence ID" value="NZ_SOEO01000001.1"/>
</dbReference>
<dbReference type="InterPro" id="IPR007484">
    <property type="entry name" value="Peptidase_M28"/>
</dbReference>
<evidence type="ECO:0000313" key="4">
    <source>
        <dbReference type="Proteomes" id="UP000295313"/>
    </source>
</evidence>
<feature type="domain" description="PDZ" evidence="2">
    <location>
        <begin position="351"/>
        <end position="420"/>
    </location>
</feature>
<dbReference type="SUPFAM" id="SSF53187">
    <property type="entry name" value="Zn-dependent exopeptidases"/>
    <property type="match status" value="1"/>
</dbReference>
<dbReference type="Pfam" id="PF13180">
    <property type="entry name" value="PDZ_2"/>
    <property type="match status" value="1"/>
</dbReference>
<name>A0A4R8I7R8_9FLAO</name>
<accession>A0A4R8I7R8</accession>
<dbReference type="PANTHER" id="PTHR12147:SF26">
    <property type="entry name" value="PEPTIDASE M28 DOMAIN-CONTAINING PROTEIN"/>
    <property type="match status" value="1"/>
</dbReference>
<dbReference type="PANTHER" id="PTHR12147">
    <property type="entry name" value="METALLOPEPTIDASE M28 FAMILY MEMBER"/>
    <property type="match status" value="1"/>
</dbReference>
<dbReference type="Pfam" id="PF04389">
    <property type="entry name" value="Peptidase_M28"/>
    <property type="match status" value="1"/>
</dbReference>
<evidence type="ECO:0000313" key="3">
    <source>
        <dbReference type="EMBL" id="TDX86042.1"/>
    </source>
</evidence>